<dbReference type="OrthoDB" id="185373at2759"/>
<evidence type="ECO:0000256" key="2">
    <source>
        <dbReference type="PROSITE-ProRule" id="PRU00708"/>
    </source>
</evidence>
<evidence type="ECO:0000313" key="6">
    <source>
        <dbReference type="Proteomes" id="UP001152797"/>
    </source>
</evidence>
<dbReference type="PANTHER" id="PTHR47447">
    <property type="entry name" value="OS03G0856100 PROTEIN"/>
    <property type="match status" value="1"/>
</dbReference>
<dbReference type="EMBL" id="CAMXCT010000002">
    <property type="protein sequence ID" value="CAI3972290.1"/>
    <property type="molecule type" value="Genomic_DNA"/>
</dbReference>
<evidence type="ECO:0000313" key="3">
    <source>
        <dbReference type="EMBL" id="CAI3972290.1"/>
    </source>
</evidence>
<evidence type="ECO:0000313" key="5">
    <source>
        <dbReference type="EMBL" id="CAL4759602.1"/>
    </source>
</evidence>
<feature type="non-terminal residue" evidence="3">
    <location>
        <position position="354"/>
    </location>
</feature>
<sequence>TAINSSRHWAQALSLLKDLQDLRLADLIATSAAINSIGRRSAWRCATGLLPRSADVIAFNAALKALATRWRQAPLRRDGASGHGDIIAAERYHLDELDGQCFTAENACAKASLWQWVTLQLQTTQDRVTYCCCISALEKDCEWQRAQQLFWELRHTFSCDLIAYNASMSSYEKAGNWDLSLLLFDDLKEHRLSPDVITFNAAISSQQAQWQFANHLLDSLRLQRAYPEVISYSAATHCCALASSWQHAVQTAAGRGADAVTGHDGRGRRGPKDIPFLEKLVKKCIEGGKAYVKCIHKGFCGKLQWQNKMWSVQSITSEVSESIKGVQFHKGAMRAHFKDNGPKQMDVFINADSE</sequence>
<dbReference type="EMBL" id="CAMXCT030000002">
    <property type="protein sequence ID" value="CAL4759602.1"/>
    <property type="molecule type" value="Genomic_DNA"/>
</dbReference>
<dbReference type="AlphaFoldDB" id="A0A9P1FF05"/>
<dbReference type="InterPro" id="IPR002885">
    <property type="entry name" value="PPR_rpt"/>
</dbReference>
<keyword evidence="1" id="KW-0677">Repeat</keyword>
<evidence type="ECO:0000313" key="4">
    <source>
        <dbReference type="EMBL" id="CAL1125665.1"/>
    </source>
</evidence>
<dbReference type="Proteomes" id="UP001152797">
    <property type="component" value="Unassembled WGS sequence"/>
</dbReference>
<accession>A0A9P1FF05</accession>
<name>A0A9P1FF05_9DINO</name>
<feature type="repeat" description="PPR" evidence="2">
    <location>
        <begin position="160"/>
        <end position="194"/>
    </location>
</feature>
<proteinExistence type="predicted"/>
<dbReference type="PROSITE" id="PS51375">
    <property type="entry name" value="PPR"/>
    <property type="match status" value="1"/>
</dbReference>
<reference evidence="4" key="2">
    <citation type="submission" date="2024-04" db="EMBL/GenBank/DDBJ databases">
        <authorList>
            <person name="Chen Y."/>
            <person name="Shah S."/>
            <person name="Dougan E. K."/>
            <person name="Thang M."/>
            <person name="Chan C."/>
        </authorList>
    </citation>
    <scope>NUCLEOTIDE SEQUENCE [LARGE SCALE GENOMIC DNA]</scope>
</reference>
<dbReference type="NCBIfam" id="TIGR00756">
    <property type="entry name" value="PPR"/>
    <property type="match status" value="1"/>
</dbReference>
<reference evidence="3" key="1">
    <citation type="submission" date="2022-10" db="EMBL/GenBank/DDBJ databases">
        <authorList>
            <person name="Chen Y."/>
            <person name="Dougan E. K."/>
            <person name="Chan C."/>
            <person name="Rhodes N."/>
            <person name="Thang M."/>
        </authorList>
    </citation>
    <scope>NUCLEOTIDE SEQUENCE</scope>
</reference>
<dbReference type="PANTHER" id="PTHR47447:SF17">
    <property type="entry name" value="OS12G0638900 PROTEIN"/>
    <property type="match status" value="1"/>
</dbReference>
<evidence type="ECO:0000256" key="1">
    <source>
        <dbReference type="ARBA" id="ARBA00022737"/>
    </source>
</evidence>
<organism evidence="3">
    <name type="scientific">Cladocopium goreaui</name>
    <dbReference type="NCBI Taxonomy" id="2562237"/>
    <lineage>
        <taxon>Eukaryota</taxon>
        <taxon>Sar</taxon>
        <taxon>Alveolata</taxon>
        <taxon>Dinophyceae</taxon>
        <taxon>Suessiales</taxon>
        <taxon>Symbiodiniaceae</taxon>
        <taxon>Cladocopium</taxon>
    </lineage>
</organism>
<gene>
    <name evidence="3" type="ORF">C1SCF055_LOCUS880</name>
</gene>
<comment type="caution">
    <text evidence="3">The sequence shown here is derived from an EMBL/GenBank/DDBJ whole genome shotgun (WGS) entry which is preliminary data.</text>
</comment>
<dbReference type="EMBL" id="CAMXCT020000002">
    <property type="protein sequence ID" value="CAL1125665.1"/>
    <property type="molecule type" value="Genomic_DNA"/>
</dbReference>
<dbReference type="Pfam" id="PF13812">
    <property type="entry name" value="PPR_3"/>
    <property type="match status" value="1"/>
</dbReference>
<keyword evidence="6" id="KW-1185">Reference proteome</keyword>
<dbReference type="Gene3D" id="1.25.40.10">
    <property type="entry name" value="Tetratricopeptide repeat domain"/>
    <property type="match status" value="1"/>
</dbReference>
<protein>
    <submittedName>
        <fullName evidence="5">Pentatricopeptide repeat-containing protein At1g12775, mitochondrial</fullName>
    </submittedName>
</protein>
<dbReference type="InterPro" id="IPR011990">
    <property type="entry name" value="TPR-like_helical_dom_sf"/>
</dbReference>